<reference evidence="3" key="1">
    <citation type="submission" date="2021-11" db="EMBL/GenBank/DDBJ databases">
        <authorList>
            <person name="Schell T."/>
        </authorList>
    </citation>
    <scope>NUCLEOTIDE SEQUENCE</scope>
    <source>
        <strain evidence="3">M5</strain>
    </source>
</reference>
<name>A0A8J2RH60_9CRUS</name>
<evidence type="ECO:0000256" key="2">
    <source>
        <dbReference type="SAM" id="MobiDB-lite"/>
    </source>
</evidence>
<protein>
    <submittedName>
        <fullName evidence="3">Uncharacterized protein</fullName>
    </submittedName>
</protein>
<evidence type="ECO:0000313" key="3">
    <source>
        <dbReference type="EMBL" id="CAH0102087.1"/>
    </source>
</evidence>
<accession>A0A8J2RH60</accession>
<dbReference type="Proteomes" id="UP000789390">
    <property type="component" value="Unassembled WGS sequence"/>
</dbReference>
<organism evidence="3 4">
    <name type="scientific">Daphnia galeata</name>
    <dbReference type="NCBI Taxonomy" id="27404"/>
    <lineage>
        <taxon>Eukaryota</taxon>
        <taxon>Metazoa</taxon>
        <taxon>Ecdysozoa</taxon>
        <taxon>Arthropoda</taxon>
        <taxon>Crustacea</taxon>
        <taxon>Branchiopoda</taxon>
        <taxon>Diplostraca</taxon>
        <taxon>Cladocera</taxon>
        <taxon>Anomopoda</taxon>
        <taxon>Daphniidae</taxon>
        <taxon>Daphnia</taxon>
    </lineage>
</organism>
<sequence>MASSSTSVSDLVKLFGPRAKLSRNVSSLNDQSKSEDWKIRFEQERDDAIRAEADLSRRRSSGRFTSQIEQINQQHEAMDESNTTAVAPVSHSASTTTSVQPADWESERDGLYQLLKNKDEEINELRQLVEKLKKKTIEQEETIGAVWELALNQSSSS</sequence>
<evidence type="ECO:0000256" key="1">
    <source>
        <dbReference type="SAM" id="Coils"/>
    </source>
</evidence>
<dbReference type="AlphaFoldDB" id="A0A8J2RH60"/>
<evidence type="ECO:0000313" key="4">
    <source>
        <dbReference type="Proteomes" id="UP000789390"/>
    </source>
</evidence>
<dbReference type="EMBL" id="CAKKLH010000073">
    <property type="protein sequence ID" value="CAH0102087.1"/>
    <property type="molecule type" value="Genomic_DNA"/>
</dbReference>
<keyword evidence="1" id="KW-0175">Coiled coil</keyword>
<feature type="compositionally biased region" description="Polar residues" evidence="2">
    <location>
        <begin position="74"/>
        <end position="100"/>
    </location>
</feature>
<keyword evidence="4" id="KW-1185">Reference proteome</keyword>
<feature type="region of interest" description="Disordered" evidence="2">
    <location>
        <begin position="74"/>
        <end position="105"/>
    </location>
</feature>
<gene>
    <name evidence="3" type="ORF">DGAL_LOCUS4465</name>
</gene>
<comment type="caution">
    <text evidence="3">The sequence shown here is derived from an EMBL/GenBank/DDBJ whole genome shotgun (WGS) entry which is preliminary data.</text>
</comment>
<proteinExistence type="predicted"/>
<dbReference type="OrthoDB" id="6364340at2759"/>
<feature type="coiled-coil region" evidence="1">
    <location>
        <begin position="108"/>
        <end position="142"/>
    </location>
</feature>